<dbReference type="InterPro" id="IPR056157">
    <property type="entry name" value="TPR_IFT80_172_dom"/>
</dbReference>
<comment type="subcellular location">
    <subcellularLocation>
        <location evidence="1">Cytoplasm</location>
        <location evidence="1">Cytoskeleton</location>
        <location evidence="1">Cilium basal body</location>
    </subcellularLocation>
</comment>
<dbReference type="GO" id="GO:1905515">
    <property type="term" value="P:non-motile cilium assembly"/>
    <property type="evidence" value="ECO:0007669"/>
    <property type="project" value="TreeGrafter"/>
</dbReference>
<evidence type="ECO:0000256" key="1">
    <source>
        <dbReference type="ARBA" id="ARBA00004120"/>
    </source>
</evidence>
<accession>A0A8S1EH76</accession>
<dbReference type="InterPro" id="IPR056170">
    <property type="entry name" value="Znf_IFT121-like"/>
</dbReference>
<keyword evidence="4" id="KW-0677">Repeat</keyword>
<feature type="domain" description="IFT121 second beta-propeller" evidence="12">
    <location>
        <begin position="503"/>
        <end position="604"/>
    </location>
</feature>
<dbReference type="InterPro" id="IPR057361">
    <property type="entry name" value="TPR_WDR35"/>
</dbReference>
<dbReference type="Pfam" id="PF25170">
    <property type="entry name" value="TPR_WDR35"/>
    <property type="match status" value="1"/>
</dbReference>
<evidence type="ECO:0000256" key="6">
    <source>
        <dbReference type="ARBA" id="ARBA00023069"/>
    </source>
</evidence>
<feature type="domain" description="IFT121/TULP4 N-terminal" evidence="13">
    <location>
        <begin position="1"/>
        <end position="213"/>
    </location>
</feature>
<comment type="caution">
    <text evidence="15">The sequence shown here is derived from an EMBL/GenBank/DDBJ whole genome shotgun (WGS) entry which is preliminary data.</text>
</comment>
<feature type="domain" description="IFT121 second beta-propeller" evidence="12">
    <location>
        <begin position="375"/>
        <end position="487"/>
    </location>
</feature>
<sequence length="1129" mass="128240">MGMYLSKKIGIPSTSELNCIEWNQNTNFIATGGTMGTLKIVKLDTVKGSNSLSVNQALEGHSSTIVCAAWNEMYQKLTTSDTSGLIIVWGMHNDSWFEEMINNRNKSTVCGMGWNCDGTKIAIAYADGQVIVGTMEGNRIWNKDLPNTLAACEWAPDGNTLLFGTTEGEVHVYDPVGNFVQKIHMVALETVELEAALANDLKKEQIIDIKWYYPTLRSKVVPHEKDVIEPIRIPTISQSLTFEESQLLEGITMPVPIMPDRPRLLVAYSHGVIQLMRTENDPHPIIVRFPHFVLTRCRWSPNGAFVAVTGFQTDMPKNEQAVIHIMSAYGKMISFLRIKDTSSLTGVAWDPSGLRIAVTTDSNVYFGNIRPQYKWGYIGRTVIYVFEKVERNQFSVVFYETKIEETFSKTISKFEQIACHDDFCVIVNRQDDPNGTYFAQLCNSIGTALDFKYTDVEPHCVALNNMAAVIAGGESYFIWHFVLPKYDGVKRANILGHGKDDIIATLDKNNILQFFEIGDNQLNKLTSLERRDVWSYKWDSEKEDMIALNEKAKMIVLKGDESEEPVTTSGYICSFRGLTVRTVLVDNFLMKPEKPEKKNIQDIEIKSLRDCKHLLERMKIDEATTFIEKNPHPMLWKLLAEVALHKLDVATAEHAYVKLSDYAGISFCKRLQNITNTDLKRAEVFAHLTNFEKAEKTYIQCDRRDLAIQMYKDVFDYRSVLRLLPADGDDSVRMQVLEYVADYYFERQMWKNASEYYRKCNVLEKRIEACVFGTLFGELEDLACQLPDNHQLLEPIGDIFAGRGLCEPAVDCYIRTGLPRKAMSCCIELNFWDRANKIAKAHNLEDVESMLAKYAERLVGMGSNEKSMAACQLYKRAGRFMDAAKLAFEIAWDEQKRNAPYTRLKKIHVMAALLVEQQRNQRNQGKNKIDATQILEETLNEEMDLSLEESKIMETAWRGAEAYHLILLAYQYLYQGSPEEGLRTALILTDYEDILEPEEILPMIVLAAIKSKLFAVASKAMMRLEALKTFTQAEQNIMKDLAISIFNTYPPTDIPQATVKCPSCETTIRDLDHVCPKCKTRFPICIASGKVLQTLRFWICATCKHRACPSKVANSTYCPLCHSTASFAT</sequence>
<dbReference type="GO" id="GO:0030991">
    <property type="term" value="C:intraciliary transport particle A"/>
    <property type="evidence" value="ECO:0007669"/>
    <property type="project" value="TreeGrafter"/>
</dbReference>
<keyword evidence="2" id="KW-0963">Cytoplasm</keyword>
<name>A0A8S1EH76_9PELO</name>
<dbReference type="EMBL" id="CADEPM010000002">
    <property type="protein sequence ID" value="CAB3400292.1"/>
    <property type="molecule type" value="Genomic_DNA"/>
</dbReference>
<dbReference type="GO" id="GO:0035721">
    <property type="term" value="P:intraciliary retrograde transport"/>
    <property type="evidence" value="ECO:0007669"/>
    <property type="project" value="TreeGrafter"/>
</dbReference>
<dbReference type="Pfam" id="PF23390">
    <property type="entry name" value="Beta-prop_WDR35_2nd"/>
    <property type="match status" value="2"/>
</dbReference>
<feature type="domain" description="IFT80/172/WDR35 TPR" evidence="11">
    <location>
        <begin position="635"/>
        <end position="723"/>
    </location>
</feature>
<evidence type="ECO:0000259" key="13">
    <source>
        <dbReference type="Pfam" id="PF24797"/>
    </source>
</evidence>
<dbReference type="PIRSF" id="PIRSF037536">
    <property type="entry name" value="WD_repeat_p35"/>
    <property type="match status" value="1"/>
</dbReference>
<feature type="domain" description="IFT121-like TPR repeats" evidence="14">
    <location>
        <begin position="954"/>
        <end position="1053"/>
    </location>
</feature>
<dbReference type="InterPro" id="IPR056158">
    <property type="entry name" value="Beta-prop_IFT121_2nd"/>
</dbReference>
<reference evidence="15 16" key="1">
    <citation type="submission" date="2020-04" db="EMBL/GenBank/DDBJ databases">
        <authorList>
            <person name="Laetsch R D."/>
            <person name="Stevens L."/>
            <person name="Kumar S."/>
            <person name="Blaxter L. M."/>
        </authorList>
    </citation>
    <scope>NUCLEOTIDE SEQUENCE [LARGE SCALE GENOMIC DNA]</scope>
</reference>
<organism evidence="15 16">
    <name type="scientific">Caenorhabditis bovis</name>
    <dbReference type="NCBI Taxonomy" id="2654633"/>
    <lineage>
        <taxon>Eukaryota</taxon>
        <taxon>Metazoa</taxon>
        <taxon>Ecdysozoa</taxon>
        <taxon>Nematoda</taxon>
        <taxon>Chromadorea</taxon>
        <taxon>Rhabditida</taxon>
        <taxon>Rhabditina</taxon>
        <taxon>Rhabditomorpha</taxon>
        <taxon>Rhabditoidea</taxon>
        <taxon>Rhabditidae</taxon>
        <taxon>Peloderinae</taxon>
        <taxon>Caenorhabditis</taxon>
    </lineage>
</organism>
<dbReference type="InterPro" id="IPR036322">
    <property type="entry name" value="WD40_repeat_dom_sf"/>
</dbReference>
<dbReference type="SMART" id="SM00320">
    <property type="entry name" value="WD40"/>
    <property type="match status" value="5"/>
</dbReference>
<evidence type="ECO:0000259" key="10">
    <source>
        <dbReference type="Pfam" id="PF23145"/>
    </source>
</evidence>
<evidence type="ECO:0000256" key="2">
    <source>
        <dbReference type="ARBA" id="ARBA00022490"/>
    </source>
</evidence>
<keyword evidence="3 9" id="KW-0853">WD repeat</keyword>
<evidence type="ECO:0000313" key="16">
    <source>
        <dbReference type="Proteomes" id="UP000494206"/>
    </source>
</evidence>
<dbReference type="InterPro" id="IPR017233">
    <property type="entry name" value="WDR35"/>
</dbReference>
<evidence type="ECO:0008006" key="17">
    <source>
        <dbReference type="Google" id="ProtNLM"/>
    </source>
</evidence>
<dbReference type="InterPro" id="IPR001680">
    <property type="entry name" value="WD40_rpt"/>
</dbReference>
<dbReference type="InterPro" id="IPR056159">
    <property type="entry name" value="Beta-prop_IFT121_TULP_N"/>
</dbReference>
<dbReference type="AlphaFoldDB" id="A0A8S1EH76"/>
<protein>
    <recommendedName>
        <fullName evidence="17">Anaphase-promoting complex subunit 4 WD40 domain-containing protein</fullName>
    </recommendedName>
</protein>
<dbReference type="GO" id="GO:0097730">
    <property type="term" value="C:non-motile cilium"/>
    <property type="evidence" value="ECO:0007669"/>
    <property type="project" value="TreeGrafter"/>
</dbReference>
<dbReference type="InterPro" id="IPR057979">
    <property type="entry name" value="TPR_IFT121"/>
</dbReference>
<keyword evidence="5" id="KW-0970">Cilium biogenesis/degradation</keyword>
<dbReference type="InterPro" id="IPR015943">
    <property type="entry name" value="WD40/YVTN_repeat-like_dom_sf"/>
</dbReference>
<evidence type="ECO:0000256" key="4">
    <source>
        <dbReference type="ARBA" id="ARBA00022737"/>
    </source>
</evidence>
<dbReference type="Pfam" id="PF23145">
    <property type="entry name" value="Zf_2nd_IFT121"/>
    <property type="match status" value="1"/>
</dbReference>
<evidence type="ECO:0000256" key="7">
    <source>
        <dbReference type="ARBA" id="ARBA00023212"/>
    </source>
</evidence>
<feature type="domain" description="IFT121-like zinc finger" evidence="10">
    <location>
        <begin position="1083"/>
        <end position="1124"/>
    </location>
</feature>
<dbReference type="Gene3D" id="2.130.10.10">
    <property type="entry name" value="YVTN repeat-like/Quinoprotein amine dehydrogenase"/>
    <property type="match status" value="1"/>
</dbReference>
<keyword evidence="7" id="KW-0206">Cytoskeleton</keyword>
<dbReference type="Proteomes" id="UP000494206">
    <property type="component" value="Unassembled WGS sequence"/>
</dbReference>
<keyword evidence="16" id="KW-1185">Reference proteome</keyword>
<dbReference type="PANTHER" id="PTHR12764:SF5">
    <property type="entry name" value="LD29485P"/>
    <property type="match status" value="1"/>
</dbReference>
<gene>
    <name evidence="15" type="ORF">CBOVIS_LOCUS3261</name>
</gene>
<evidence type="ECO:0000259" key="12">
    <source>
        <dbReference type="Pfam" id="PF23390"/>
    </source>
</evidence>
<dbReference type="SUPFAM" id="SSF50978">
    <property type="entry name" value="WD40 repeat-like"/>
    <property type="match status" value="1"/>
</dbReference>
<dbReference type="InterPro" id="IPR039857">
    <property type="entry name" value="Ift122/121"/>
</dbReference>
<evidence type="ECO:0000256" key="3">
    <source>
        <dbReference type="ARBA" id="ARBA00022574"/>
    </source>
</evidence>
<evidence type="ECO:0000256" key="9">
    <source>
        <dbReference type="PROSITE-ProRule" id="PRU00221"/>
    </source>
</evidence>
<keyword evidence="8" id="KW-0966">Cell projection</keyword>
<feature type="repeat" description="WD" evidence="9">
    <location>
        <begin position="58"/>
        <end position="89"/>
    </location>
</feature>
<evidence type="ECO:0000256" key="8">
    <source>
        <dbReference type="ARBA" id="ARBA00023273"/>
    </source>
</evidence>
<evidence type="ECO:0000256" key="5">
    <source>
        <dbReference type="ARBA" id="ARBA00022794"/>
    </source>
</evidence>
<evidence type="ECO:0000259" key="11">
    <source>
        <dbReference type="Pfam" id="PF23387"/>
    </source>
</evidence>
<dbReference type="OrthoDB" id="10260567at2759"/>
<dbReference type="GO" id="GO:0061512">
    <property type="term" value="P:protein localization to cilium"/>
    <property type="evidence" value="ECO:0007669"/>
    <property type="project" value="TreeGrafter"/>
</dbReference>
<dbReference type="Pfam" id="PF25768">
    <property type="entry name" value="TPR_IFT121"/>
    <property type="match status" value="1"/>
</dbReference>
<dbReference type="PANTHER" id="PTHR12764">
    <property type="entry name" value="WD REPEAT DOMAIN-RELATED"/>
    <property type="match status" value="1"/>
</dbReference>
<dbReference type="Pfam" id="PF23387">
    <property type="entry name" value="TPR_IFT80_172"/>
    <property type="match status" value="1"/>
</dbReference>
<dbReference type="Gene3D" id="1.25.40.470">
    <property type="match status" value="2"/>
</dbReference>
<keyword evidence="6" id="KW-0969">Cilium</keyword>
<dbReference type="Pfam" id="PF24797">
    <property type="entry name" value="Beta-prop_WDR35_TULP_N"/>
    <property type="match status" value="1"/>
</dbReference>
<evidence type="ECO:0000259" key="14">
    <source>
        <dbReference type="Pfam" id="PF25768"/>
    </source>
</evidence>
<evidence type="ECO:0000313" key="15">
    <source>
        <dbReference type="EMBL" id="CAB3400292.1"/>
    </source>
</evidence>
<proteinExistence type="predicted"/>
<dbReference type="PROSITE" id="PS50082">
    <property type="entry name" value="WD_REPEATS_2"/>
    <property type="match status" value="1"/>
</dbReference>